<protein>
    <submittedName>
        <fullName evidence="2 3">Uncharacterized protein</fullName>
    </submittedName>
</protein>
<dbReference type="EMBL" id="AMQN01002227">
    <property type="status" value="NOT_ANNOTATED_CDS"/>
    <property type="molecule type" value="Genomic_DNA"/>
</dbReference>
<feature type="region of interest" description="Disordered" evidence="1">
    <location>
        <begin position="1"/>
        <end position="31"/>
    </location>
</feature>
<proteinExistence type="predicted"/>
<dbReference type="EnsemblMetazoa" id="CapteT205112">
    <property type="protein sequence ID" value="CapteP205112"/>
    <property type="gene ID" value="CapteG205112"/>
</dbReference>
<reference evidence="2 4" key="2">
    <citation type="journal article" date="2013" name="Nature">
        <title>Insights into bilaterian evolution from three spiralian genomes.</title>
        <authorList>
            <person name="Simakov O."/>
            <person name="Marletaz F."/>
            <person name="Cho S.J."/>
            <person name="Edsinger-Gonzales E."/>
            <person name="Havlak P."/>
            <person name="Hellsten U."/>
            <person name="Kuo D.H."/>
            <person name="Larsson T."/>
            <person name="Lv J."/>
            <person name="Arendt D."/>
            <person name="Savage R."/>
            <person name="Osoegawa K."/>
            <person name="de Jong P."/>
            <person name="Grimwood J."/>
            <person name="Chapman J.A."/>
            <person name="Shapiro H."/>
            <person name="Aerts A."/>
            <person name="Otillar R.P."/>
            <person name="Terry A.Y."/>
            <person name="Boore J.L."/>
            <person name="Grigoriev I.V."/>
            <person name="Lindberg D.R."/>
            <person name="Seaver E.C."/>
            <person name="Weisblat D.A."/>
            <person name="Putnam N.H."/>
            <person name="Rokhsar D.S."/>
        </authorList>
    </citation>
    <scope>NUCLEOTIDE SEQUENCE</scope>
    <source>
        <strain evidence="2 4">I ESC-2004</strain>
    </source>
</reference>
<sequence>MADNTEHESKQGERHSHDSHQSGACRFISREERPKAKRFILHATRQEMVKHERCSESNATRHLNKGEALIHYGCMDRISYATTHLTRSQICSEAWLSVKEGESLILYSALHYRWSS</sequence>
<keyword evidence="4" id="KW-1185">Reference proteome</keyword>
<dbReference type="AlphaFoldDB" id="R7TSA4"/>
<evidence type="ECO:0000256" key="1">
    <source>
        <dbReference type="SAM" id="MobiDB-lite"/>
    </source>
</evidence>
<organism evidence="2">
    <name type="scientific">Capitella teleta</name>
    <name type="common">Polychaete worm</name>
    <dbReference type="NCBI Taxonomy" id="283909"/>
    <lineage>
        <taxon>Eukaryota</taxon>
        <taxon>Metazoa</taxon>
        <taxon>Spiralia</taxon>
        <taxon>Lophotrochozoa</taxon>
        <taxon>Annelida</taxon>
        <taxon>Polychaeta</taxon>
        <taxon>Sedentaria</taxon>
        <taxon>Scolecida</taxon>
        <taxon>Capitellidae</taxon>
        <taxon>Capitella</taxon>
    </lineage>
</organism>
<reference evidence="4" key="1">
    <citation type="submission" date="2012-12" db="EMBL/GenBank/DDBJ databases">
        <authorList>
            <person name="Hellsten U."/>
            <person name="Grimwood J."/>
            <person name="Chapman J.A."/>
            <person name="Shapiro H."/>
            <person name="Aerts A."/>
            <person name="Otillar R.P."/>
            <person name="Terry A.Y."/>
            <person name="Boore J.L."/>
            <person name="Simakov O."/>
            <person name="Marletaz F."/>
            <person name="Cho S.-J."/>
            <person name="Edsinger-Gonzales E."/>
            <person name="Havlak P."/>
            <person name="Kuo D.-H."/>
            <person name="Larsson T."/>
            <person name="Lv J."/>
            <person name="Arendt D."/>
            <person name="Savage R."/>
            <person name="Osoegawa K."/>
            <person name="de Jong P."/>
            <person name="Lindberg D.R."/>
            <person name="Seaver E.C."/>
            <person name="Weisblat D.A."/>
            <person name="Putnam N.H."/>
            <person name="Grigoriev I.V."/>
            <person name="Rokhsar D.S."/>
        </authorList>
    </citation>
    <scope>NUCLEOTIDE SEQUENCE</scope>
    <source>
        <strain evidence="4">I ESC-2004</strain>
    </source>
</reference>
<evidence type="ECO:0000313" key="3">
    <source>
        <dbReference type="EnsemblMetazoa" id="CapteP205112"/>
    </source>
</evidence>
<accession>R7TSA4</accession>
<evidence type="ECO:0000313" key="2">
    <source>
        <dbReference type="EMBL" id="ELT96783.1"/>
    </source>
</evidence>
<reference evidence="3" key="3">
    <citation type="submission" date="2015-06" db="UniProtKB">
        <authorList>
            <consortium name="EnsemblMetazoa"/>
        </authorList>
    </citation>
    <scope>IDENTIFICATION</scope>
</reference>
<dbReference type="HOGENOM" id="CLU_2099180_0_0_1"/>
<name>R7TSA4_CAPTE</name>
<gene>
    <name evidence="2" type="ORF">CAPTEDRAFT_205112</name>
</gene>
<feature type="compositionally biased region" description="Basic and acidic residues" evidence="1">
    <location>
        <begin position="1"/>
        <end position="20"/>
    </location>
</feature>
<evidence type="ECO:0000313" key="4">
    <source>
        <dbReference type="Proteomes" id="UP000014760"/>
    </source>
</evidence>
<dbReference type="Proteomes" id="UP000014760">
    <property type="component" value="Unassembled WGS sequence"/>
</dbReference>
<dbReference type="EMBL" id="KB308725">
    <property type="protein sequence ID" value="ELT96783.1"/>
    <property type="molecule type" value="Genomic_DNA"/>
</dbReference>